<dbReference type="PANTHER" id="PTHR18902:SF27">
    <property type="entry name" value="CENTROSOMAL PROTEIN OF 164 KDA"/>
    <property type="match status" value="1"/>
</dbReference>
<dbReference type="Pfam" id="PF00397">
    <property type="entry name" value="WW"/>
    <property type="match status" value="1"/>
</dbReference>
<dbReference type="GO" id="GO:0005634">
    <property type="term" value="C:nucleus"/>
    <property type="evidence" value="ECO:0007669"/>
    <property type="project" value="UniProtKB-SubCell"/>
</dbReference>
<feature type="region of interest" description="Disordered" evidence="18">
    <location>
        <begin position="106"/>
        <end position="130"/>
    </location>
</feature>
<evidence type="ECO:0000256" key="3">
    <source>
        <dbReference type="ARBA" id="ARBA00022490"/>
    </source>
</evidence>
<organism evidence="20 21">
    <name type="scientific">Callorhinchus milii</name>
    <name type="common">Ghost shark</name>
    <dbReference type="NCBI Taxonomy" id="7868"/>
    <lineage>
        <taxon>Eukaryota</taxon>
        <taxon>Metazoa</taxon>
        <taxon>Chordata</taxon>
        <taxon>Craniata</taxon>
        <taxon>Vertebrata</taxon>
        <taxon>Chondrichthyes</taxon>
        <taxon>Holocephali</taxon>
        <taxon>Chimaeriformes</taxon>
        <taxon>Callorhinchidae</taxon>
        <taxon>Callorhinchus</taxon>
    </lineage>
</organism>
<dbReference type="GeneTree" id="ENSGT00950000183078"/>
<dbReference type="SUPFAM" id="SSF51045">
    <property type="entry name" value="WW domain"/>
    <property type="match status" value="1"/>
</dbReference>
<feature type="compositionally biased region" description="Polar residues" evidence="18">
    <location>
        <begin position="163"/>
        <end position="176"/>
    </location>
</feature>
<dbReference type="CDD" id="cd00201">
    <property type="entry name" value="WW"/>
    <property type="match status" value="1"/>
</dbReference>
<dbReference type="GO" id="GO:0051301">
    <property type="term" value="P:cell division"/>
    <property type="evidence" value="ECO:0007669"/>
    <property type="project" value="UniProtKB-KW"/>
</dbReference>
<keyword evidence="3" id="KW-0963">Cytoplasm</keyword>
<dbReference type="InterPro" id="IPR051841">
    <property type="entry name" value="MT-Golgi_org_protein"/>
</dbReference>
<keyword evidence="4" id="KW-0597">Phosphoprotein</keyword>
<dbReference type="Proteomes" id="UP000314986">
    <property type="component" value="Unassembled WGS sequence"/>
</dbReference>
<dbReference type="SMART" id="SM00456">
    <property type="entry name" value="WW"/>
    <property type="match status" value="1"/>
</dbReference>
<dbReference type="GO" id="GO:0097539">
    <property type="term" value="C:ciliary transition fiber"/>
    <property type="evidence" value="ECO:0007669"/>
    <property type="project" value="TreeGrafter"/>
</dbReference>
<dbReference type="GO" id="GO:0060271">
    <property type="term" value="P:cilium assembly"/>
    <property type="evidence" value="ECO:0007669"/>
    <property type="project" value="TreeGrafter"/>
</dbReference>
<evidence type="ECO:0000256" key="17">
    <source>
        <dbReference type="SAM" id="Coils"/>
    </source>
</evidence>
<reference evidence="21" key="2">
    <citation type="journal article" date="2007" name="PLoS Biol.">
        <title>Survey sequencing and comparative analysis of the elephant shark (Callorhinchus milii) genome.</title>
        <authorList>
            <person name="Venkatesh B."/>
            <person name="Kirkness E.F."/>
            <person name="Loh Y.H."/>
            <person name="Halpern A.L."/>
            <person name="Lee A.P."/>
            <person name="Johnson J."/>
            <person name="Dandona N."/>
            <person name="Viswanathan L.D."/>
            <person name="Tay A."/>
            <person name="Venter J.C."/>
            <person name="Strausberg R.L."/>
            <person name="Brenner S."/>
        </authorList>
    </citation>
    <scope>NUCLEOTIDE SEQUENCE [LARGE SCALE GENOMIC DNA]</scope>
</reference>
<dbReference type="InParanoid" id="A0A4W3I1X5"/>
<evidence type="ECO:0000256" key="16">
    <source>
        <dbReference type="ARBA" id="ARBA00067900"/>
    </source>
</evidence>
<evidence type="ECO:0000256" key="13">
    <source>
        <dbReference type="ARBA" id="ARBA00023306"/>
    </source>
</evidence>
<feature type="region of interest" description="Disordered" evidence="18">
    <location>
        <begin position="289"/>
        <end position="343"/>
    </location>
</feature>
<accession>A0A4W3I1X5</accession>
<feature type="coiled-coil region" evidence="17">
    <location>
        <begin position="442"/>
        <end position="862"/>
    </location>
</feature>
<evidence type="ECO:0000256" key="6">
    <source>
        <dbReference type="ARBA" id="ARBA00022763"/>
    </source>
</evidence>
<feature type="domain" description="WW" evidence="19">
    <location>
        <begin position="56"/>
        <end position="89"/>
    </location>
</feature>
<dbReference type="InterPro" id="IPR001202">
    <property type="entry name" value="WW_dom"/>
</dbReference>
<dbReference type="STRING" id="7868.ENSCMIP00000015149"/>
<evidence type="ECO:0000256" key="11">
    <source>
        <dbReference type="ARBA" id="ARBA00023212"/>
    </source>
</evidence>
<feature type="coiled-coil region" evidence="17">
    <location>
        <begin position="1011"/>
        <end position="1038"/>
    </location>
</feature>
<keyword evidence="12" id="KW-0539">Nucleus</keyword>
<evidence type="ECO:0000256" key="15">
    <source>
        <dbReference type="ARBA" id="ARBA00061715"/>
    </source>
</evidence>
<evidence type="ECO:0000256" key="18">
    <source>
        <dbReference type="SAM" id="MobiDB-lite"/>
    </source>
</evidence>
<keyword evidence="9 17" id="KW-0175">Coiled coil</keyword>
<dbReference type="GO" id="GO:0005813">
    <property type="term" value="C:centrosome"/>
    <property type="evidence" value="ECO:0007669"/>
    <property type="project" value="TreeGrafter"/>
</dbReference>
<dbReference type="Gene3D" id="3.30.1470.10">
    <property type="entry name" value="Photosystem I PsaD, reaction center subunit II"/>
    <property type="match status" value="1"/>
</dbReference>
<sequence length="1293" mass="148159">MNAAALRIGDQLILEEDYDETYIPSEQEIQEYAREIGIDPENEPELMWLAREGIVAPLPQEWKPCQDVTGDVYYFNFASGQSIWDHPCDEHYRNLVLLDREKLQAQGGDKKKEKKKKKDRKEKREKEPLKSTTVIDLMCSTVDSRKLVQGNGGGEDPRRGKTALNSPLTLVPTSQGGLAPLRGLGETPATTLRSSLGNPPGLTGGLEALKNSFGSSTIFGISKADGLTKSLLGSKQEEKISLNLPDFSEEEEISEEKSPQGTARLMKNLHIDVGILGDGFEYEESAEIVEDEGHDPVDEGTEPELQNLPASDEEAESHKEESDSSEVIKELQLSEDLEDEVDNSDCEIFSRMREKLLDVETLSSVLDLQPISEQVSRPEGERDGEKLNVEEEERRETLKAAKRHVQQELEDEQEREEPKSRSQKLAEELGCEVSREVERERARILQERAERLRGLRDELRQEEEEQAQQLYQDKESKLRLLREKLRTEREAEEARLKEEFSTGLLKLKVCVRRETEATEKEIREEKEATLQKLRDELDSLQATEQKRLEEKNHAFMEKLKKETDKALKEKKAVLEEKEKALGELRETLDKESKETLEQLQKRHSIELQELKTAAEEKHQKALSSLEKQLADAQHEKESELQADLQKAQMKMQQVVDYERELSDLLKAKREEVEKDHERKLEKMREEHQHVLSRIREEYEEEERQQRGKLLKQLQEEHERLTRLHEREITELRQALERRLEEMREAYGEKETTLKESDDQLEMRTKALNAKSNLLDNKEESLKLRAEQFYKEEEQLERQKAMQEVLVSQLTKQKVEQSTREHSTLQDSIRQTRRNLENLQEQQVELQTEVDLLHSERQRLQKRIGYFLEVTIKKKKESLGGLSAINGTSDPDPEQEDELHIEDLKADAKTSPRLLSSPVPRAEDDDISIDNVRYYISAEGVSIKKAKEFLTRQTRSLRKRQMALKSAKQQWKHDMRKAQQEVQDPESSQILQDVWENLQQETQHLDEMKSTMRKGQVLLRKKEERLNQLESSLAEGLSDEDTLKGSGGKKAVKFDLTDSDDISSIVSIDLPQVKTEKKTEMPLHQHAKVQYLSESLHRITSDLNNVLGMLGSLGTQHSLLFDTGQAQAQSVPPPRDSVPLSVYASLARVQSRSPFLPPGGPPLPSPWAWSSRGSSASLSLPAAQSVDDALNEKWHKYFPGGIPSLSGNAAPLESRLGYISASDQIKLLHQSHSRHTEGDSRSVQGMIDANKKWLENFKKDPKVPLFARTSKVPSSHGLVQLGLDENNQIKVYHY</sequence>
<evidence type="ECO:0000256" key="7">
    <source>
        <dbReference type="ARBA" id="ARBA00022776"/>
    </source>
</evidence>
<keyword evidence="7" id="KW-0498">Mitosis</keyword>
<keyword evidence="13" id="KW-0131">Cell cycle</keyword>
<dbReference type="GO" id="GO:0005814">
    <property type="term" value="C:centriole"/>
    <property type="evidence" value="ECO:0007669"/>
    <property type="project" value="UniProtKB-SubCell"/>
</dbReference>
<evidence type="ECO:0000256" key="5">
    <source>
        <dbReference type="ARBA" id="ARBA00022618"/>
    </source>
</evidence>
<comment type="function">
    <text evidence="14">Plays a role in microtubule organization and/or maintenance for the formation of primary cilia (PC), a microtubule-based structure that protrudes from the surface of epithelial cells. Plays a critical role in G2/M checkpoint and nuclear divisions. A key player in the DNA damage-activated ATR/ATM signaling cascade since it is required for the proper phosphorylation of H2AX, RPA, CHEK2 and CHEK1. Plays a critical role in chromosome segregation, acting as a mediator required for the maintenance of genomic stability through modulation of MDC1, RPA and CHEK1.</text>
</comment>
<evidence type="ECO:0000259" key="19">
    <source>
        <dbReference type="PROSITE" id="PS50020"/>
    </source>
</evidence>
<reference evidence="21" key="1">
    <citation type="journal article" date="2006" name="Science">
        <title>Ancient noncoding elements conserved in the human genome.</title>
        <authorList>
            <person name="Venkatesh B."/>
            <person name="Kirkness E.F."/>
            <person name="Loh Y.H."/>
            <person name="Halpern A.L."/>
            <person name="Lee A.P."/>
            <person name="Johnson J."/>
            <person name="Dandona N."/>
            <person name="Viswanathan L.D."/>
            <person name="Tay A."/>
            <person name="Venter J.C."/>
            <person name="Strausberg R.L."/>
            <person name="Brenner S."/>
        </authorList>
    </citation>
    <scope>NUCLEOTIDE SEQUENCE [LARGE SCALE GENOMIC DNA]</scope>
</reference>
<evidence type="ECO:0000256" key="8">
    <source>
        <dbReference type="ARBA" id="ARBA00022794"/>
    </source>
</evidence>
<protein>
    <recommendedName>
        <fullName evidence="16">Centrosomal protein of 164 kDa</fullName>
    </recommendedName>
</protein>
<feature type="compositionally biased region" description="Acidic residues" evidence="18">
    <location>
        <begin position="333"/>
        <end position="343"/>
    </location>
</feature>
<evidence type="ECO:0000256" key="9">
    <source>
        <dbReference type="ARBA" id="ARBA00023054"/>
    </source>
</evidence>
<dbReference type="FunFam" id="3.30.1470.10:FF:000001">
    <property type="entry name" value="Centrosomal protein of 164 kDa"/>
    <property type="match status" value="1"/>
</dbReference>
<proteinExistence type="predicted"/>
<comment type="subunit">
    <text evidence="15">Interacts (via N-terminus) with ATRIP. Interacts with ATM, ATR and MDC1. Interacts with XPA (via N-terminus) upon UV irradiation. Interacts with CEP83, CCDC92, TTBK2, DVL3, NPHP3 and weakly with NPHP4. Interacts with DZIP1.</text>
</comment>
<reference evidence="21" key="3">
    <citation type="journal article" date="2014" name="Nature">
        <title>Elephant shark genome provides unique insights into gnathostome evolution.</title>
        <authorList>
            <consortium name="International Elephant Shark Genome Sequencing Consortium"/>
            <person name="Venkatesh B."/>
            <person name="Lee A.P."/>
            <person name="Ravi V."/>
            <person name="Maurya A.K."/>
            <person name="Lian M.M."/>
            <person name="Swann J.B."/>
            <person name="Ohta Y."/>
            <person name="Flajnik M.F."/>
            <person name="Sutoh Y."/>
            <person name="Kasahara M."/>
            <person name="Hoon S."/>
            <person name="Gangu V."/>
            <person name="Roy S.W."/>
            <person name="Irimia M."/>
            <person name="Korzh V."/>
            <person name="Kondrychyn I."/>
            <person name="Lim Z.W."/>
            <person name="Tay B.H."/>
            <person name="Tohari S."/>
            <person name="Kong K.W."/>
            <person name="Ho S."/>
            <person name="Lorente-Galdos B."/>
            <person name="Quilez J."/>
            <person name="Marques-Bonet T."/>
            <person name="Raney B.J."/>
            <person name="Ingham P.W."/>
            <person name="Tay A."/>
            <person name="Hillier L.W."/>
            <person name="Minx P."/>
            <person name="Boehm T."/>
            <person name="Wilson R.K."/>
            <person name="Brenner S."/>
            <person name="Warren W.C."/>
        </authorList>
    </citation>
    <scope>NUCLEOTIDE SEQUENCE [LARGE SCALE GENOMIC DNA]</scope>
</reference>
<feature type="region of interest" description="Disordered" evidence="18">
    <location>
        <begin position="147"/>
        <end position="180"/>
    </location>
</feature>
<reference evidence="20" key="5">
    <citation type="submission" date="2025-09" db="UniProtKB">
        <authorList>
            <consortium name="Ensembl"/>
        </authorList>
    </citation>
    <scope>IDENTIFICATION</scope>
</reference>
<feature type="compositionally biased region" description="Basic and acidic residues" evidence="18">
    <location>
        <begin position="316"/>
        <end position="329"/>
    </location>
</feature>
<keyword evidence="10" id="KW-0234">DNA repair</keyword>
<feature type="compositionally biased region" description="Basic and acidic residues" evidence="18">
    <location>
        <begin position="376"/>
        <end position="399"/>
    </location>
</feature>
<evidence type="ECO:0000313" key="21">
    <source>
        <dbReference type="Proteomes" id="UP000314986"/>
    </source>
</evidence>
<evidence type="ECO:0000256" key="2">
    <source>
        <dbReference type="ARBA" id="ARBA00004123"/>
    </source>
</evidence>
<keyword evidence="6" id="KW-0227">DNA damage</keyword>
<name>A0A4W3I1X5_CALMI</name>
<comment type="subcellular location">
    <subcellularLocation>
        <location evidence="1">Cytoplasm</location>
        <location evidence="1">Cytoskeleton</location>
        <location evidence="1">Microtubule organizing center</location>
        <location evidence="1">Centrosome</location>
        <location evidence="1">Centriole</location>
    </subcellularLocation>
    <subcellularLocation>
        <location evidence="2">Nucleus</location>
    </subcellularLocation>
</comment>
<keyword evidence="5" id="KW-0132">Cell division</keyword>
<evidence type="ECO:0000313" key="20">
    <source>
        <dbReference type="Ensembl" id="ENSCMIP00000015149.1"/>
    </source>
</evidence>
<keyword evidence="8" id="KW-0970">Cilium biogenesis/degradation</keyword>
<evidence type="ECO:0000256" key="12">
    <source>
        <dbReference type="ARBA" id="ARBA00023242"/>
    </source>
</evidence>
<evidence type="ECO:0000256" key="10">
    <source>
        <dbReference type="ARBA" id="ARBA00023204"/>
    </source>
</evidence>
<dbReference type="GO" id="GO:0006281">
    <property type="term" value="P:DNA repair"/>
    <property type="evidence" value="ECO:0007669"/>
    <property type="project" value="UniProtKB-KW"/>
</dbReference>
<evidence type="ECO:0000256" key="14">
    <source>
        <dbReference type="ARBA" id="ARBA00056906"/>
    </source>
</evidence>
<feature type="region of interest" description="Disordered" evidence="18">
    <location>
        <begin position="367"/>
        <end position="428"/>
    </location>
</feature>
<evidence type="ECO:0000256" key="1">
    <source>
        <dbReference type="ARBA" id="ARBA00004114"/>
    </source>
</evidence>
<feature type="compositionally biased region" description="Basic and acidic residues" evidence="18">
    <location>
        <begin position="416"/>
        <end position="428"/>
    </location>
</feature>
<dbReference type="InterPro" id="IPR036020">
    <property type="entry name" value="WW_dom_sf"/>
</dbReference>
<reference evidence="20" key="4">
    <citation type="submission" date="2025-08" db="UniProtKB">
        <authorList>
            <consortium name="Ensembl"/>
        </authorList>
    </citation>
    <scope>IDENTIFICATION</scope>
</reference>
<keyword evidence="21" id="KW-1185">Reference proteome</keyword>
<dbReference type="PANTHER" id="PTHR18902">
    <property type="entry name" value="NUCLEAR MITOTIC APPARATUS PROTEIN 1-RELATED"/>
    <property type="match status" value="1"/>
</dbReference>
<dbReference type="Ensembl" id="ENSCMIT00000015467.1">
    <property type="protein sequence ID" value="ENSCMIP00000015149.1"/>
    <property type="gene ID" value="ENSCMIG00000007430.1"/>
</dbReference>
<dbReference type="PROSITE" id="PS50020">
    <property type="entry name" value="WW_DOMAIN_2"/>
    <property type="match status" value="1"/>
</dbReference>
<feature type="compositionally biased region" description="Basic residues" evidence="18">
    <location>
        <begin position="112"/>
        <end position="121"/>
    </location>
</feature>
<evidence type="ECO:0000256" key="4">
    <source>
        <dbReference type="ARBA" id="ARBA00022553"/>
    </source>
</evidence>
<keyword evidence="11" id="KW-0206">Cytoskeleton</keyword>
<feature type="compositionally biased region" description="Acidic residues" evidence="18">
    <location>
        <begin position="289"/>
        <end position="302"/>
    </location>
</feature>